<dbReference type="InterPro" id="IPR036291">
    <property type="entry name" value="NAD(P)-bd_dom_sf"/>
</dbReference>
<keyword evidence="4" id="KW-0520">NAD</keyword>
<comment type="catalytic activity">
    <reaction evidence="6">
        <text>precorrin-2 + NAD(+) = sirohydrochlorin + NADH + 2 H(+)</text>
        <dbReference type="Rhea" id="RHEA:15613"/>
        <dbReference type="ChEBI" id="CHEBI:15378"/>
        <dbReference type="ChEBI" id="CHEBI:57540"/>
        <dbReference type="ChEBI" id="CHEBI:57945"/>
        <dbReference type="ChEBI" id="CHEBI:58351"/>
        <dbReference type="ChEBI" id="CHEBI:58827"/>
        <dbReference type="EC" id="1.3.1.76"/>
    </reaction>
</comment>
<keyword evidence="3" id="KW-0560">Oxidoreductase</keyword>
<dbReference type="UniPathway" id="UPA00262">
    <property type="reaction ID" value="UER00222"/>
</dbReference>
<evidence type="ECO:0000313" key="9">
    <source>
        <dbReference type="Proteomes" id="UP000078532"/>
    </source>
</evidence>
<organism evidence="8 9">
    <name type="scientific">Desulfotomaculum copahuensis</name>
    <dbReference type="NCBI Taxonomy" id="1838280"/>
    <lineage>
        <taxon>Bacteria</taxon>
        <taxon>Bacillati</taxon>
        <taxon>Bacillota</taxon>
        <taxon>Clostridia</taxon>
        <taxon>Eubacteriales</taxon>
        <taxon>Desulfotomaculaceae</taxon>
        <taxon>Desulfotomaculum</taxon>
    </lineage>
</organism>
<dbReference type="Gene3D" id="1.10.8.610">
    <property type="entry name" value="SirC, precorrin-2 dehydrogenase, C-terminal helical domain-like"/>
    <property type="match status" value="1"/>
</dbReference>
<dbReference type="Pfam" id="PF14824">
    <property type="entry name" value="Sirohm_synth_M"/>
    <property type="match status" value="1"/>
</dbReference>
<sequence>MSGCYPISLHLAGRRCLVVGGGSVAERKVLSLLACDARVTVVSPRVCPGLRKMAAAGRIDWHCGEYHNTVLDGIFLVIAATDQDAVNRLVSKECLERNLLVNVVDDPPHGNFYVPAVMRRGPLQIAVSTGGHSPLLARKIKEELARRYGPEYGEFAVWLGEIRTRLLENISDPEKRHRILASLVDDQVLLLLAEGRLTQAKERVEQCLSS</sequence>
<dbReference type="InterPro" id="IPR042518">
    <property type="entry name" value="SirC_C"/>
</dbReference>
<keyword evidence="9" id="KW-1185">Reference proteome</keyword>
<evidence type="ECO:0000256" key="5">
    <source>
        <dbReference type="ARBA" id="ARBA00023244"/>
    </source>
</evidence>
<dbReference type="InterPro" id="IPR006367">
    <property type="entry name" value="Sirohaem_synthase_N"/>
</dbReference>
<dbReference type="NCBIfam" id="TIGR01470">
    <property type="entry name" value="cysG_Nterm"/>
    <property type="match status" value="1"/>
</dbReference>
<dbReference type="GO" id="GO:0019354">
    <property type="term" value="P:siroheme biosynthetic process"/>
    <property type="evidence" value="ECO:0007669"/>
    <property type="project" value="UniProtKB-UniPathway"/>
</dbReference>
<protein>
    <recommendedName>
        <fullName evidence="2">precorrin-2 dehydrogenase</fullName>
        <ecNumber evidence="2">1.3.1.76</ecNumber>
    </recommendedName>
</protein>
<dbReference type="Gene3D" id="3.40.50.720">
    <property type="entry name" value="NAD(P)-binding Rossmann-like Domain"/>
    <property type="match status" value="1"/>
</dbReference>
<name>A0A1B7LH32_9FIRM</name>
<evidence type="ECO:0000259" key="7">
    <source>
        <dbReference type="Pfam" id="PF14824"/>
    </source>
</evidence>
<keyword evidence="5" id="KW-0627">Porphyrin biosynthesis</keyword>
<dbReference type="EC" id="1.3.1.76" evidence="2"/>
<dbReference type="GO" id="GO:0004325">
    <property type="term" value="F:ferrochelatase activity"/>
    <property type="evidence" value="ECO:0007669"/>
    <property type="project" value="InterPro"/>
</dbReference>
<accession>A0A1B7LH32</accession>
<dbReference type="EMBL" id="LYVF01000062">
    <property type="protein sequence ID" value="OAT85515.1"/>
    <property type="molecule type" value="Genomic_DNA"/>
</dbReference>
<dbReference type="SUPFAM" id="SSF51735">
    <property type="entry name" value="NAD(P)-binding Rossmann-fold domains"/>
    <property type="match status" value="1"/>
</dbReference>
<comment type="pathway">
    <text evidence="1">Porphyrin-containing compound metabolism; siroheme biosynthesis; sirohydrochlorin from precorrin-2: step 1/1.</text>
</comment>
<evidence type="ECO:0000256" key="1">
    <source>
        <dbReference type="ARBA" id="ARBA00005010"/>
    </source>
</evidence>
<dbReference type="GO" id="GO:0043115">
    <property type="term" value="F:precorrin-2 dehydrogenase activity"/>
    <property type="evidence" value="ECO:0007669"/>
    <property type="project" value="UniProtKB-EC"/>
</dbReference>
<evidence type="ECO:0000313" key="8">
    <source>
        <dbReference type="EMBL" id="OAT85515.1"/>
    </source>
</evidence>
<gene>
    <name evidence="8" type="ORF">A6M21_06275</name>
</gene>
<dbReference type="Pfam" id="PF13241">
    <property type="entry name" value="NAD_binding_7"/>
    <property type="match status" value="1"/>
</dbReference>
<evidence type="ECO:0000256" key="6">
    <source>
        <dbReference type="ARBA" id="ARBA00047561"/>
    </source>
</evidence>
<dbReference type="InterPro" id="IPR028161">
    <property type="entry name" value="Met8-like"/>
</dbReference>
<dbReference type="PANTHER" id="PTHR35330">
    <property type="entry name" value="SIROHEME BIOSYNTHESIS PROTEIN MET8"/>
    <property type="match status" value="1"/>
</dbReference>
<evidence type="ECO:0000256" key="3">
    <source>
        <dbReference type="ARBA" id="ARBA00023002"/>
    </source>
</evidence>
<dbReference type="Proteomes" id="UP000078532">
    <property type="component" value="Unassembled WGS sequence"/>
</dbReference>
<evidence type="ECO:0000256" key="4">
    <source>
        <dbReference type="ARBA" id="ARBA00023027"/>
    </source>
</evidence>
<dbReference type="RefSeq" id="WP_066666895.1">
    <property type="nucleotide sequence ID" value="NZ_LYVF01000062.1"/>
</dbReference>
<comment type="caution">
    <text evidence="8">The sequence shown here is derived from an EMBL/GenBank/DDBJ whole genome shotgun (WGS) entry which is preliminary data.</text>
</comment>
<reference evidence="8 9" key="1">
    <citation type="submission" date="2016-04" db="EMBL/GenBank/DDBJ databases">
        <authorList>
            <person name="Evans L.H."/>
            <person name="Alamgir A."/>
            <person name="Owens N."/>
            <person name="Weber N.D."/>
            <person name="Virtaneva K."/>
            <person name="Barbian K."/>
            <person name="Babar A."/>
            <person name="Rosenke K."/>
        </authorList>
    </citation>
    <scope>NUCLEOTIDE SEQUENCE [LARGE SCALE GENOMIC DNA]</scope>
    <source>
        <strain evidence="8 9">LMa1</strain>
    </source>
</reference>
<dbReference type="SUPFAM" id="SSF75615">
    <property type="entry name" value="Siroheme synthase middle domains-like"/>
    <property type="match status" value="1"/>
</dbReference>
<dbReference type="InterPro" id="IPR028281">
    <property type="entry name" value="Sirohaem_synthase_central"/>
</dbReference>
<evidence type="ECO:0000256" key="2">
    <source>
        <dbReference type="ARBA" id="ARBA00012400"/>
    </source>
</evidence>
<dbReference type="PANTHER" id="PTHR35330:SF1">
    <property type="entry name" value="SIROHEME BIOSYNTHESIS PROTEIN MET8"/>
    <property type="match status" value="1"/>
</dbReference>
<dbReference type="OrthoDB" id="9773765at2"/>
<feature type="domain" description="Siroheme synthase central" evidence="7">
    <location>
        <begin position="120"/>
        <end position="146"/>
    </location>
</feature>
<dbReference type="AlphaFoldDB" id="A0A1B7LH32"/>
<proteinExistence type="predicted"/>
<dbReference type="STRING" id="1838280.A6M21_06275"/>